<proteinExistence type="predicted"/>
<organism evidence="1 2">
    <name type="scientific">Meishania litoralis</name>
    <dbReference type="NCBI Taxonomy" id="3434685"/>
    <lineage>
        <taxon>Bacteria</taxon>
        <taxon>Pseudomonadati</taxon>
        <taxon>Bacteroidota</taxon>
        <taxon>Flavobacteriia</taxon>
        <taxon>Flavobacteriales</taxon>
        <taxon>Flavobacteriaceae</taxon>
        <taxon>Meishania</taxon>
    </lineage>
</organism>
<evidence type="ECO:0000313" key="1">
    <source>
        <dbReference type="EMBL" id="MFH6604549.1"/>
    </source>
</evidence>
<keyword evidence="2" id="KW-1185">Reference proteome</keyword>
<gene>
    <name evidence="1" type="ORF">ACEZ3G_13755</name>
</gene>
<accession>A0ACC7LLR8</accession>
<reference evidence="1" key="1">
    <citation type="submission" date="2024-09" db="EMBL/GenBank/DDBJ databases">
        <authorList>
            <person name="Liu J."/>
        </authorList>
    </citation>
    <scope>NUCLEOTIDE SEQUENCE</scope>
    <source>
        <strain evidence="1">NBU2967</strain>
    </source>
</reference>
<name>A0ACC7LLR8_9FLAO</name>
<dbReference type="Proteomes" id="UP001595191">
    <property type="component" value="Unassembled WGS sequence"/>
</dbReference>
<evidence type="ECO:0000313" key="2">
    <source>
        <dbReference type="Proteomes" id="UP001595191"/>
    </source>
</evidence>
<sequence>MKTYLLYVFIASIFLFSCNESKELVLFKNKPSTLTQITFNNSIVETDSANILTEEYIFNGGGVAVGDFNNDKLPDLFFTGNQVSNKLYLNKGEFRFMDISSESGIEATDRWCTGTTVVDINQDGWLDIYVCAAREADLKRRANLLFVNQGLNEHGIPVFKESANSYGIAEQGNSMGAAFFDYDRDGLLDLYVLNNEQVHILPTNYRKKVDDGTAVSNDRLYRNNGNGTFTDVTLSAGIRYEGFGLGIAIGDLNYDGWPDIHIGNDYLTNDLLYINNGDGTFSNDIEDFIKHQSKFSMGCDISDYNNDGYLDIVTLDMLGETNYRMKTTIGMNNYIKYVLNERWGYEYQYSRNMLHVGNGPGIPLSEIGLQAGVSRTDWSWSPLFADVDNDGFRDLLITNGFPRDITDKDFGDFRLSVSQYLSPYKILDSIPVAKVQNYAFKNTEDGLFQNMGKEWGLNLPSFSNGAAYVDLDQDGDLDYVVNNINDEAFVFENTIGGSAESPQSLRISLNGPESNRMGIGAKIVIRYGENQFQYYEHYLTRGYMSSVEEVIHFGLGDIRSVDSVEILWPDGKLQKVIGIKTNQTLKLDYDDSDTIVDTEPVFPLVPKKIKTIFKEISKELSVDFVHQEKDIVDYNIQRILPHKLTQNGPCLEVGDINGDGYEDFIVGSSSTFSPSIFFQRSDGTFAEKKLFDKDSDMRYEEQSMVLFDLENDGDLDLYLVSGSAEFEEKSELYVDRLLLNDGKGNFTLTNDVLPEVRANGSVVKAEDFDNDGFTDLFVGGRTPIAKYPLPDSSFLLKNEAGKLVDITDTYAKGLRKVGMVTDASWSDYNGDGLLDLVVVGEFMPFTIFENKKTSFEKVKSSTLDNNLGWWETVSANDFDNDGDTDFVVGNLGSNNFYRPTKEKPVTIIAKDFDANGSIDPVMFAYFKQDEDSYEAFPVNFWGDLNAQSPLFRSKFNLYKEYARTTKNDLFTEEELKDAITLTGNTDKSTYVENMGQGEFRLSALPLDVQVAPVNGFSTGDFNDDGFMDVLVIGNDFGNEIFIGRYDASNGSLLLGNQNGGFKSLHPVASGFTPSGDAKAIAKLRSALGEMLYIVTQNEGPILIYKQKVSSTNSAQKNRLVRSN</sequence>
<dbReference type="EMBL" id="JBHFPV010000004">
    <property type="protein sequence ID" value="MFH6604549.1"/>
    <property type="molecule type" value="Genomic_DNA"/>
</dbReference>
<protein>
    <submittedName>
        <fullName evidence="1">VCBS repeat-containing protein</fullName>
    </submittedName>
</protein>
<comment type="caution">
    <text evidence="1">The sequence shown here is derived from an EMBL/GenBank/DDBJ whole genome shotgun (WGS) entry which is preliminary data.</text>
</comment>